<dbReference type="AlphaFoldDB" id="A0A0R2CF32"/>
<feature type="binding site" evidence="9">
    <location>
        <begin position="12"/>
        <end position="15"/>
    </location>
    <ligand>
        <name>NADP(+)</name>
        <dbReference type="ChEBI" id="CHEBI:58349"/>
    </ligand>
</feature>
<gene>
    <name evidence="12" type="ORF">FC80_GL001206</name>
</gene>
<keyword evidence="9 10" id="KW-0521">NADP</keyword>
<feature type="binding site" evidence="9">
    <location>
        <begin position="153"/>
        <end position="157"/>
    </location>
    <ligand>
        <name>NADP(+)</name>
        <dbReference type="ChEBI" id="CHEBI:58349"/>
    </ligand>
</feature>
<evidence type="ECO:0000313" key="12">
    <source>
        <dbReference type="EMBL" id="KRM90305.1"/>
    </source>
</evidence>
<feature type="domain" description="Ketoreductase" evidence="11">
    <location>
        <begin position="6"/>
        <end position="196"/>
    </location>
</feature>
<evidence type="ECO:0000256" key="9">
    <source>
        <dbReference type="PIRSR" id="PIRSR611284-2"/>
    </source>
</evidence>
<evidence type="ECO:0000256" key="2">
    <source>
        <dbReference type="ARBA" id="ARBA00006484"/>
    </source>
</evidence>
<organism evidence="12 13">
    <name type="scientific">Liquorilactobacillus cacaonum DSM 21116</name>
    <dbReference type="NCBI Taxonomy" id="1423729"/>
    <lineage>
        <taxon>Bacteria</taxon>
        <taxon>Bacillati</taxon>
        <taxon>Bacillota</taxon>
        <taxon>Bacilli</taxon>
        <taxon>Lactobacillales</taxon>
        <taxon>Lactobacillaceae</taxon>
        <taxon>Liquorilactobacillus</taxon>
    </lineage>
</organism>
<evidence type="ECO:0000256" key="10">
    <source>
        <dbReference type="RuleBase" id="RU366074"/>
    </source>
</evidence>
<dbReference type="GO" id="GO:0004316">
    <property type="term" value="F:3-oxoacyl-[acyl-carrier-protein] reductase (NADPH) activity"/>
    <property type="evidence" value="ECO:0007669"/>
    <property type="project" value="UniProtKB-UniRule"/>
</dbReference>
<dbReference type="GO" id="GO:0006633">
    <property type="term" value="P:fatty acid biosynthetic process"/>
    <property type="evidence" value="ECO:0007669"/>
    <property type="project" value="UniProtKB-UniPathway"/>
</dbReference>
<keyword evidence="10" id="KW-0444">Lipid biosynthesis</keyword>
<name>A0A0R2CF32_9LACO</name>
<dbReference type="Proteomes" id="UP000051131">
    <property type="component" value="Unassembled WGS sequence"/>
</dbReference>
<dbReference type="PANTHER" id="PTHR42879">
    <property type="entry name" value="3-OXOACYL-(ACYL-CARRIER-PROTEIN) REDUCTASE"/>
    <property type="match status" value="1"/>
</dbReference>
<protein>
    <recommendedName>
        <fullName evidence="3 10">3-oxoacyl-[acyl-carrier-protein] reductase</fullName>
        <ecNumber evidence="3 10">1.1.1.100</ecNumber>
    </recommendedName>
</protein>
<evidence type="ECO:0000256" key="1">
    <source>
        <dbReference type="ARBA" id="ARBA00005194"/>
    </source>
</evidence>
<sequence length="243" mass="26310">MNLKDKTVFITGSSRGIGAAIALAFAKEGSKVILNARKEIPQELLEKLADIGSDYQIVLGDVSEVNDVKKMQEEIFAENSQLDVLINNAGITNDKLLIGMKQADFRQVIETNLMGVFNITQPLFKKMLRKRTGVIINMASVVGLHGNIGQANYAASKAAIIGFTKSIAREGALRHIRCNAIAPGMIVSDMTAVLDQKVKDQVLTEIPLGRFGETSEIAETAIFLAQNEYITGQVITVDGGMTI</sequence>
<evidence type="ECO:0000256" key="3">
    <source>
        <dbReference type="ARBA" id="ARBA00012948"/>
    </source>
</evidence>
<dbReference type="UniPathway" id="UPA00094"/>
<dbReference type="InterPro" id="IPR036291">
    <property type="entry name" value="NAD(P)-bd_dom_sf"/>
</dbReference>
<dbReference type="Gene3D" id="3.40.50.720">
    <property type="entry name" value="NAD(P)-binding Rossmann-like Domain"/>
    <property type="match status" value="1"/>
</dbReference>
<dbReference type="NCBIfam" id="TIGR01830">
    <property type="entry name" value="3oxo_ACP_reduc"/>
    <property type="match status" value="1"/>
</dbReference>
<feature type="binding site" evidence="9">
    <location>
        <position position="88"/>
    </location>
    <ligand>
        <name>NADP(+)</name>
        <dbReference type="ChEBI" id="CHEBI:58349"/>
    </ligand>
</feature>
<dbReference type="PANTHER" id="PTHR42879:SF2">
    <property type="entry name" value="3-OXOACYL-[ACYL-CARRIER-PROTEIN] REDUCTASE FABG"/>
    <property type="match status" value="1"/>
</dbReference>
<evidence type="ECO:0000256" key="8">
    <source>
        <dbReference type="PIRSR" id="PIRSR611284-1"/>
    </source>
</evidence>
<dbReference type="RefSeq" id="WP_057829426.1">
    <property type="nucleotide sequence ID" value="NZ_AYZE01000015.1"/>
</dbReference>
<dbReference type="InterPro" id="IPR011284">
    <property type="entry name" value="3oxo_ACP_reduc"/>
</dbReference>
<feature type="binding site" evidence="9">
    <location>
        <position position="186"/>
    </location>
    <ligand>
        <name>NADP(+)</name>
        <dbReference type="ChEBI" id="CHEBI:58349"/>
    </ligand>
</feature>
<dbReference type="Pfam" id="PF13561">
    <property type="entry name" value="adh_short_C2"/>
    <property type="match status" value="1"/>
</dbReference>
<evidence type="ECO:0000256" key="5">
    <source>
        <dbReference type="ARBA" id="ARBA00023002"/>
    </source>
</evidence>
<keyword evidence="6 10" id="KW-0275">Fatty acid biosynthesis</keyword>
<evidence type="ECO:0000256" key="6">
    <source>
        <dbReference type="ARBA" id="ARBA00023160"/>
    </source>
</evidence>
<evidence type="ECO:0000313" key="13">
    <source>
        <dbReference type="Proteomes" id="UP000051131"/>
    </source>
</evidence>
<dbReference type="STRING" id="1423729.FC80_GL001206"/>
<keyword evidence="4 10" id="KW-0276">Fatty acid metabolism</keyword>
<dbReference type="NCBIfam" id="NF009466">
    <property type="entry name" value="PRK12826.1-2"/>
    <property type="match status" value="1"/>
</dbReference>
<comment type="similarity">
    <text evidence="2 10">Belongs to the short-chain dehydrogenases/reductases (SDR) family.</text>
</comment>
<dbReference type="EC" id="1.1.1.100" evidence="3 10"/>
<dbReference type="InterPro" id="IPR002347">
    <property type="entry name" value="SDR_fam"/>
</dbReference>
<dbReference type="OrthoDB" id="9803333at2"/>
<evidence type="ECO:0000256" key="4">
    <source>
        <dbReference type="ARBA" id="ARBA00022832"/>
    </source>
</evidence>
<comment type="subunit">
    <text evidence="10">Homotetramer.</text>
</comment>
<dbReference type="EMBL" id="AYZE01000015">
    <property type="protein sequence ID" value="KRM90305.1"/>
    <property type="molecule type" value="Genomic_DNA"/>
</dbReference>
<feature type="active site" description="Proton acceptor" evidence="8">
    <location>
        <position position="153"/>
    </location>
</feature>
<keyword evidence="13" id="KW-1185">Reference proteome</keyword>
<keyword evidence="5 10" id="KW-0560">Oxidoreductase</keyword>
<dbReference type="InterPro" id="IPR050259">
    <property type="entry name" value="SDR"/>
</dbReference>
<reference evidence="12 13" key="1">
    <citation type="journal article" date="2015" name="Genome Announc.">
        <title>Expanding the biotechnology potential of lactobacilli through comparative genomics of 213 strains and associated genera.</title>
        <authorList>
            <person name="Sun Z."/>
            <person name="Harris H.M."/>
            <person name="McCann A."/>
            <person name="Guo C."/>
            <person name="Argimon S."/>
            <person name="Zhang W."/>
            <person name="Yang X."/>
            <person name="Jeffery I.B."/>
            <person name="Cooney J.C."/>
            <person name="Kagawa T.F."/>
            <person name="Liu W."/>
            <person name="Song Y."/>
            <person name="Salvetti E."/>
            <person name="Wrobel A."/>
            <person name="Rasinkangas P."/>
            <person name="Parkhill J."/>
            <person name="Rea M.C."/>
            <person name="O'Sullivan O."/>
            <person name="Ritari J."/>
            <person name="Douillard F.P."/>
            <person name="Paul Ross R."/>
            <person name="Yang R."/>
            <person name="Briner A.E."/>
            <person name="Felis G.E."/>
            <person name="de Vos W.M."/>
            <person name="Barrangou R."/>
            <person name="Klaenhammer T.R."/>
            <person name="Caufield P.W."/>
            <person name="Cui Y."/>
            <person name="Zhang H."/>
            <person name="O'Toole P.W."/>
        </authorList>
    </citation>
    <scope>NUCLEOTIDE SEQUENCE [LARGE SCALE GENOMIC DNA]</scope>
    <source>
        <strain evidence="12 13">DSM 21116</strain>
    </source>
</reference>
<dbReference type="GO" id="GO:0051287">
    <property type="term" value="F:NAD binding"/>
    <property type="evidence" value="ECO:0007669"/>
    <property type="project" value="UniProtKB-UniRule"/>
</dbReference>
<dbReference type="PROSITE" id="PS00061">
    <property type="entry name" value="ADH_SHORT"/>
    <property type="match status" value="1"/>
</dbReference>
<accession>A0A0R2CF32</accession>
<evidence type="ECO:0000256" key="7">
    <source>
        <dbReference type="ARBA" id="ARBA00048508"/>
    </source>
</evidence>
<comment type="catalytic activity">
    <reaction evidence="7 10">
        <text>a (3R)-hydroxyacyl-[ACP] + NADP(+) = a 3-oxoacyl-[ACP] + NADPH + H(+)</text>
        <dbReference type="Rhea" id="RHEA:17397"/>
        <dbReference type="Rhea" id="RHEA-COMP:9916"/>
        <dbReference type="Rhea" id="RHEA-COMP:9945"/>
        <dbReference type="ChEBI" id="CHEBI:15378"/>
        <dbReference type="ChEBI" id="CHEBI:57783"/>
        <dbReference type="ChEBI" id="CHEBI:58349"/>
        <dbReference type="ChEBI" id="CHEBI:78776"/>
        <dbReference type="ChEBI" id="CHEBI:78827"/>
        <dbReference type="EC" id="1.1.1.100"/>
    </reaction>
</comment>
<dbReference type="PRINTS" id="PR00080">
    <property type="entry name" value="SDRFAMILY"/>
</dbReference>
<dbReference type="FunFam" id="3.40.50.720:FF:000173">
    <property type="entry name" value="3-oxoacyl-[acyl-carrier protein] reductase"/>
    <property type="match status" value="1"/>
</dbReference>
<dbReference type="PRINTS" id="PR00081">
    <property type="entry name" value="GDHRDH"/>
</dbReference>
<dbReference type="InterPro" id="IPR057326">
    <property type="entry name" value="KR_dom"/>
</dbReference>
<comment type="function">
    <text evidence="10">Catalyzes the NADPH-dependent reduction of beta-ketoacyl-ACP substrates to beta-hydroxyacyl-ACP products, the first reductive step in the elongation cycle of fatty acid biosynthesis.</text>
</comment>
<comment type="pathway">
    <text evidence="1 10">Lipid metabolism; fatty acid biosynthesis.</text>
</comment>
<comment type="caution">
    <text evidence="12">The sequence shown here is derived from an EMBL/GenBank/DDBJ whole genome shotgun (WGS) entry which is preliminary data.</text>
</comment>
<proteinExistence type="inferred from homology"/>
<dbReference type="InterPro" id="IPR020904">
    <property type="entry name" value="Sc_DH/Rdtase_CS"/>
</dbReference>
<dbReference type="SMART" id="SM00822">
    <property type="entry name" value="PKS_KR"/>
    <property type="match status" value="1"/>
</dbReference>
<evidence type="ECO:0000259" key="11">
    <source>
        <dbReference type="SMART" id="SM00822"/>
    </source>
</evidence>
<keyword evidence="10" id="KW-0443">Lipid metabolism</keyword>
<dbReference type="PATRIC" id="fig|1423729.3.peg.1221"/>
<dbReference type="SUPFAM" id="SSF51735">
    <property type="entry name" value="NAD(P)-binding Rossmann-fold domains"/>
    <property type="match status" value="1"/>
</dbReference>